<evidence type="ECO:0000313" key="2">
    <source>
        <dbReference type="EnsemblPlants" id="KQK94293"/>
    </source>
</evidence>
<feature type="region of interest" description="Disordered" evidence="1">
    <location>
        <begin position="1"/>
        <end position="26"/>
    </location>
</feature>
<dbReference type="AlphaFoldDB" id="K3ZLP3"/>
<reference evidence="2" key="2">
    <citation type="submission" date="2018-08" db="UniProtKB">
        <authorList>
            <consortium name="EnsemblPlants"/>
        </authorList>
    </citation>
    <scope>IDENTIFICATION</scope>
    <source>
        <strain evidence="2">Yugu1</strain>
    </source>
</reference>
<dbReference type="HOGENOM" id="CLU_678635_0_0_1"/>
<dbReference type="Gramene" id="KQK94293">
    <property type="protein sequence ID" value="KQK94293"/>
    <property type="gene ID" value="SETIT_027504mg"/>
</dbReference>
<name>K3ZLP3_SETIT</name>
<feature type="compositionally biased region" description="Low complexity" evidence="1">
    <location>
        <begin position="61"/>
        <end position="75"/>
    </location>
</feature>
<evidence type="ECO:0000256" key="1">
    <source>
        <dbReference type="SAM" id="MobiDB-lite"/>
    </source>
</evidence>
<dbReference type="EMBL" id="AGNK02004821">
    <property type="status" value="NOT_ANNOTATED_CDS"/>
    <property type="molecule type" value="Genomic_DNA"/>
</dbReference>
<accession>K3ZLP3</accession>
<dbReference type="Proteomes" id="UP000004995">
    <property type="component" value="Unassembled WGS sequence"/>
</dbReference>
<organism evidence="2 3">
    <name type="scientific">Setaria italica</name>
    <name type="common">Foxtail millet</name>
    <name type="synonym">Panicum italicum</name>
    <dbReference type="NCBI Taxonomy" id="4555"/>
    <lineage>
        <taxon>Eukaryota</taxon>
        <taxon>Viridiplantae</taxon>
        <taxon>Streptophyta</taxon>
        <taxon>Embryophyta</taxon>
        <taxon>Tracheophyta</taxon>
        <taxon>Spermatophyta</taxon>
        <taxon>Magnoliopsida</taxon>
        <taxon>Liliopsida</taxon>
        <taxon>Poales</taxon>
        <taxon>Poaceae</taxon>
        <taxon>PACMAD clade</taxon>
        <taxon>Panicoideae</taxon>
        <taxon>Panicodae</taxon>
        <taxon>Paniceae</taxon>
        <taxon>Cenchrinae</taxon>
        <taxon>Setaria</taxon>
    </lineage>
</organism>
<dbReference type="eggNOG" id="ENOG502R55F">
    <property type="taxonomic scope" value="Eukaryota"/>
</dbReference>
<evidence type="ECO:0000313" key="3">
    <source>
        <dbReference type="Proteomes" id="UP000004995"/>
    </source>
</evidence>
<reference evidence="3" key="1">
    <citation type="journal article" date="2012" name="Nat. Biotechnol.">
        <title>Reference genome sequence of the model plant Setaria.</title>
        <authorList>
            <person name="Bennetzen J.L."/>
            <person name="Schmutz J."/>
            <person name="Wang H."/>
            <person name="Percifield R."/>
            <person name="Hawkins J."/>
            <person name="Pontaroli A.C."/>
            <person name="Estep M."/>
            <person name="Feng L."/>
            <person name="Vaughn J.N."/>
            <person name="Grimwood J."/>
            <person name="Jenkins J."/>
            <person name="Barry K."/>
            <person name="Lindquist E."/>
            <person name="Hellsten U."/>
            <person name="Deshpande S."/>
            <person name="Wang X."/>
            <person name="Wu X."/>
            <person name="Mitros T."/>
            <person name="Triplett J."/>
            <person name="Yang X."/>
            <person name="Ye C.Y."/>
            <person name="Mauro-Herrera M."/>
            <person name="Wang L."/>
            <person name="Li P."/>
            <person name="Sharma M."/>
            <person name="Sharma R."/>
            <person name="Ronald P.C."/>
            <person name="Panaud O."/>
            <person name="Kellogg E.A."/>
            <person name="Brutnell T.P."/>
            <person name="Doust A.N."/>
            <person name="Tuskan G.A."/>
            <person name="Rokhsar D."/>
            <person name="Devos K.M."/>
        </authorList>
    </citation>
    <scope>NUCLEOTIDE SEQUENCE [LARGE SCALE GENOMIC DNA]</scope>
    <source>
        <strain evidence="3">cv. Yugu1</strain>
    </source>
</reference>
<sequence>MEKQPVEEKPFLRSTGSALAIDPRINYEPRSQISPFRDMARSNFAHSSGRPFKVQLVRKVTGSSSSRSRGSASTHHSNDYTPSLMREEEVPQEEHSGPQAMEVEGPLLDLHSNWEMQAYTLIKDRVFAHTQAFDSELLESIGMDVDFANVWHTIGWNDFKGIPAFLDKRYISSQVIVGKFAPRCNKIHNPTLRLMHKWLALSLFGRFSPVEPMISQWLEHFKMIGPIECTSLITRIASKVRALDGIAIPYIQTPHTIIDEAYLIQGHILKHDANQSLKCRELTLPLIPQEEARRSSVFGRVTWSKSRNEATTSQYQPPQSQHVMQQMYQAGWVPTGQMLGFAPGASSASGNKDHMDTTPLPAPVGFATWQQLVDTQFNAINTSLQQSHNDLQAYFHSQGYNPYPGQ</sequence>
<feature type="region of interest" description="Disordered" evidence="1">
    <location>
        <begin position="55"/>
        <end position="98"/>
    </location>
</feature>
<feature type="compositionally biased region" description="Basic and acidic residues" evidence="1">
    <location>
        <begin position="85"/>
        <end position="96"/>
    </location>
</feature>
<protein>
    <submittedName>
        <fullName evidence="2">Uncharacterized protein</fullName>
    </submittedName>
</protein>
<dbReference type="PANTHER" id="PTHR48243:SF1">
    <property type="entry name" value="AMINOTRANSFERASE-LIKE PLANT MOBILE DOMAIN-CONTAINING PROTEIN"/>
    <property type="match status" value="1"/>
</dbReference>
<keyword evidence="3" id="KW-1185">Reference proteome</keyword>
<dbReference type="InParanoid" id="K3ZLP3"/>
<dbReference type="EnsemblPlants" id="KQK94293">
    <property type="protein sequence ID" value="KQK94293"/>
    <property type="gene ID" value="SETIT_027504mg"/>
</dbReference>
<dbReference type="PANTHER" id="PTHR48243">
    <property type="entry name" value="AMINOTRANSFERASE-LIKE PLANT MOBILE DOMAIN-CONTAINING PROTEIN"/>
    <property type="match status" value="1"/>
</dbReference>
<dbReference type="OMA" id="RINYEPR"/>
<proteinExistence type="predicted"/>
<feature type="compositionally biased region" description="Basic and acidic residues" evidence="1">
    <location>
        <begin position="1"/>
        <end position="11"/>
    </location>
</feature>